<dbReference type="EC" id="1.2.-.-" evidence="4"/>
<dbReference type="AlphaFoldDB" id="A0A0M7AGV3"/>
<dbReference type="InterPro" id="IPR002880">
    <property type="entry name" value="Pyrv_Fd/Flavodoxin_OxRdtase_N"/>
</dbReference>
<proteinExistence type="predicted"/>
<evidence type="ECO:0000259" key="3">
    <source>
        <dbReference type="Pfam" id="PF01855"/>
    </source>
</evidence>
<dbReference type="InterPro" id="IPR009014">
    <property type="entry name" value="Transketo_C/PFOR_II"/>
</dbReference>
<dbReference type="InterPro" id="IPR002869">
    <property type="entry name" value="Pyrv_flavodox_OxRed_cen"/>
</dbReference>
<sequence length="626" mass="69149">MKQIKGINDFVVKFANVNGTGSASANHLFAKAIFRMGVPVSPRNIFPSNIQGLPTWYEVRVSAKGYLGRRGGVDLMLCVNPQTMEDDIASIAPGGYFVYDSTRPLAPHLKRDDISYFGIPLTAMCMREFKVARLQQLLKNVVYVGALAALLDVDFSILKDLLNDQFKGKEKLILPNVHALEMGYQFAQDNFSCPLPIRLDSSVIDAPHIRESKHILMNGNTAAALGAIYGGATVAAWYPITPSTSVVDAFSKYAERMRIDAGTGKRNFAIIQAEDELAAMGIVVGASWNGARAFTATSGPGLSLMSEFLGLAYFAELPVVLIDVQRSGPSTGMPTRSQQSDILAAAYASHGDTKHVLLFPATPRECFDMTVQAFDLAEQLQTPVIMMSDLDLGMNDWMSPPLEWDDDYEMSRGKVLDAEALDEAESWGRYQDVDGDGICYRTLPGAHPDKGAFFTRGSSKNEMAIYSEKGEDYVRNVDRLLRKFETAKSYVPEPKVHDPIPVKKPKTKLKLGALFFGTSASPSYEAVEILAEEGYPIDVMRIRAFPFHKRLDAFVHDHDMVFVIEQNRDGQMRQLIMNECHIAPDKLTSVLNYSGTPITARTIARQIRQALNVDSADIVELHPEIA</sequence>
<dbReference type="Pfam" id="PF01855">
    <property type="entry name" value="POR_N"/>
    <property type="match status" value="1"/>
</dbReference>
<dbReference type="OrthoDB" id="9794954at2"/>
<keyword evidence="5" id="KW-1185">Reference proteome</keyword>
<feature type="domain" description="Pyruvate flavodoxin/ferredoxin oxidoreductase pyrimidine binding" evidence="3">
    <location>
        <begin position="226"/>
        <end position="392"/>
    </location>
</feature>
<evidence type="ECO:0000313" key="4">
    <source>
        <dbReference type="EMBL" id="CTQ72983.1"/>
    </source>
</evidence>
<name>A0A0M7AGV3_9HYPH</name>
<dbReference type="FunFam" id="3.40.50.970:FF:000022">
    <property type="entry name" value="2-oxoglutarate ferredoxin oxidoreductase alpha subunit"/>
    <property type="match status" value="1"/>
</dbReference>
<dbReference type="RefSeq" id="WP_055111362.1">
    <property type="nucleotide sequence ID" value="NZ_CXWA01000006.1"/>
</dbReference>
<dbReference type="InterPro" id="IPR022367">
    <property type="entry name" value="2-oxoacid/accept_OxRdtase_asu"/>
</dbReference>
<feature type="domain" description="Pyruvate/ketoisovalerate oxidoreductase catalytic" evidence="2">
    <location>
        <begin position="19"/>
        <end position="185"/>
    </location>
</feature>
<dbReference type="PANTHER" id="PTHR32154">
    <property type="entry name" value="PYRUVATE-FLAVODOXIN OXIDOREDUCTASE-RELATED"/>
    <property type="match status" value="1"/>
</dbReference>
<dbReference type="InterPro" id="IPR019752">
    <property type="entry name" value="Pyrv/ketoisovalerate_OxRed_cat"/>
</dbReference>
<dbReference type="Gene3D" id="3.40.50.970">
    <property type="match status" value="1"/>
</dbReference>
<reference evidence="5" key="1">
    <citation type="submission" date="2015-07" db="EMBL/GenBank/DDBJ databases">
        <authorList>
            <person name="Rodrigo-Torres Lidia"/>
            <person name="Arahal R.David."/>
        </authorList>
    </citation>
    <scope>NUCLEOTIDE SEQUENCE [LARGE SCALE GENOMIC DNA]</scope>
    <source>
        <strain evidence="5">CECT 5096</strain>
    </source>
</reference>
<dbReference type="GO" id="GO:0006979">
    <property type="term" value="P:response to oxidative stress"/>
    <property type="evidence" value="ECO:0007669"/>
    <property type="project" value="TreeGrafter"/>
</dbReference>
<protein>
    <submittedName>
        <fullName evidence="4">2-oxoglutarate oxidoreductase subunit KorA</fullName>
        <ecNumber evidence="4">1.2.-.-</ecNumber>
    </submittedName>
</protein>
<evidence type="ECO:0000256" key="1">
    <source>
        <dbReference type="ARBA" id="ARBA00023002"/>
    </source>
</evidence>
<dbReference type="NCBIfam" id="TIGR03710">
    <property type="entry name" value="OAFO_sf"/>
    <property type="match status" value="1"/>
</dbReference>
<accession>A0A0M7AGV3</accession>
<keyword evidence="1 4" id="KW-0560">Oxidoreductase</keyword>
<dbReference type="Gene3D" id="3.40.50.920">
    <property type="match status" value="1"/>
</dbReference>
<dbReference type="InterPro" id="IPR029061">
    <property type="entry name" value="THDP-binding"/>
</dbReference>
<organism evidence="4 5">
    <name type="scientific">Roseibium album</name>
    <dbReference type="NCBI Taxonomy" id="311410"/>
    <lineage>
        <taxon>Bacteria</taxon>
        <taxon>Pseudomonadati</taxon>
        <taxon>Pseudomonadota</taxon>
        <taxon>Alphaproteobacteria</taxon>
        <taxon>Hyphomicrobiales</taxon>
        <taxon>Stappiaceae</taxon>
        <taxon>Roseibium</taxon>
    </lineage>
</organism>
<dbReference type="PANTHER" id="PTHR32154:SF29">
    <property type="entry name" value="BLR6743 PROTEIN"/>
    <property type="match status" value="1"/>
</dbReference>
<dbReference type="EMBL" id="CXWC01000011">
    <property type="protein sequence ID" value="CTQ72983.1"/>
    <property type="molecule type" value="Genomic_DNA"/>
</dbReference>
<dbReference type="CDD" id="cd07034">
    <property type="entry name" value="TPP_PYR_PFOR_IOR-alpha_like"/>
    <property type="match status" value="1"/>
</dbReference>
<dbReference type="InterPro" id="IPR050722">
    <property type="entry name" value="Pyruvate:ferred/Flavod_OxRd"/>
</dbReference>
<dbReference type="SUPFAM" id="SSF52518">
    <property type="entry name" value="Thiamin diphosphate-binding fold (THDP-binding)"/>
    <property type="match status" value="1"/>
</dbReference>
<evidence type="ECO:0000313" key="5">
    <source>
        <dbReference type="Proteomes" id="UP000049983"/>
    </source>
</evidence>
<dbReference type="STRING" id="311410.LA5095_00339"/>
<dbReference type="GO" id="GO:0016903">
    <property type="term" value="F:oxidoreductase activity, acting on the aldehyde or oxo group of donors"/>
    <property type="evidence" value="ECO:0007669"/>
    <property type="project" value="InterPro"/>
</dbReference>
<dbReference type="SUPFAM" id="SSF52922">
    <property type="entry name" value="TK C-terminal domain-like"/>
    <property type="match status" value="1"/>
</dbReference>
<dbReference type="SUPFAM" id="SSF53323">
    <property type="entry name" value="Pyruvate-ferredoxin oxidoreductase, PFOR, domain III"/>
    <property type="match status" value="1"/>
</dbReference>
<dbReference type="Proteomes" id="UP000049983">
    <property type="component" value="Unassembled WGS sequence"/>
</dbReference>
<dbReference type="Gene3D" id="3.40.920.10">
    <property type="entry name" value="Pyruvate-ferredoxin oxidoreductase, PFOR, domain III"/>
    <property type="match status" value="1"/>
</dbReference>
<gene>
    <name evidence="4" type="primary">korA</name>
    <name evidence="4" type="ORF">LA5096_03479</name>
</gene>
<dbReference type="GeneID" id="97670821"/>
<evidence type="ECO:0000259" key="2">
    <source>
        <dbReference type="Pfam" id="PF01558"/>
    </source>
</evidence>
<dbReference type="Pfam" id="PF01558">
    <property type="entry name" value="POR"/>
    <property type="match status" value="1"/>
</dbReference>